<evidence type="ECO:0000256" key="2">
    <source>
        <dbReference type="SAM" id="Phobius"/>
    </source>
</evidence>
<keyword evidence="4" id="KW-1185">Reference proteome</keyword>
<evidence type="ECO:0000313" key="3">
    <source>
        <dbReference type="EMBL" id="KAG5419726.1"/>
    </source>
</evidence>
<feature type="compositionally biased region" description="Basic and acidic residues" evidence="1">
    <location>
        <begin position="1"/>
        <end position="10"/>
    </location>
</feature>
<name>A0A8H7ZGU7_9ASCO</name>
<evidence type="ECO:0000313" key="4">
    <source>
        <dbReference type="Proteomes" id="UP000669133"/>
    </source>
</evidence>
<dbReference type="OrthoDB" id="428895at2759"/>
<feature type="transmembrane region" description="Helical" evidence="2">
    <location>
        <begin position="202"/>
        <end position="223"/>
    </location>
</feature>
<keyword evidence="2" id="KW-0812">Transmembrane</keyword>
<sequence>MDSRSDRGADNDVDDDEGLSLVPALPINDANTDQDVLRYLQDVRNEATSMNHIFYHERENSSRETDLIASTEDPVAITDPAFDAWSSQLIHNFKQLKEKIRNQDPKTISYDTKYSLKWKTAFKNSPPDINYFAYALDRKLCFDILAELTKRLSITMKETFGQWIWKLFLKIDNILEASECARMRELAQVAIKLKSKLEESTTVVNSVAGFTFDMIIVIVGTYYGQYDLLHR</sequence>
<protein>
    <submittedName>
        <fullName evidence="3">Uncharacterized protein</fullName>
    </submittedName>
</protein>
<feature type="region of interest" description="Disordered" evidence="1">
    <location>
        <begin position="1"/>
        <end position="26"/>
    </location>
</feature>
<comment type="caution">
    <text evidence="3">The sequence shown here is derived from an EMBL/GenBank/DDBJ whole genome shotgun (WGS) entry which is preliminary data.</text>
</comment>
<dbReference type="GO" id="GO:0000387">
    <property type="term" value="P:spliceosomal snRNP assembly"/>
    <property type="evidence" value="ECO:0007669"/>
    <property type="project" value="InterPro"/>
</dbReference>
<dbReference type="GeneID" id="93650235"/>
<dbReference type="AlphaFoldDB" id="A0A8H7ZGU7"/>
<dbReference type="Proteomes" id="UP000669133">
    <property type="component" value="Unassembled WGS sequence"/>
</dbReference>
<accession>A0A8H7ZGU7</accession>
<keyword evidence="2" id="KW-0472">Membrane</keyword>
<organism evidence="3 4">
    <name type="scientific">Candida metapsilosis</name>
    <dbReference type="NCBI Taxonomy" id="273372"/>
    <lineage>
        <taxon>Eukaryota</taxon>
        <taxon>Fungi</taxon>
        <taxon>Dikarya</taxon>
        <taxon>Ascomycota</taxon>
        <taxon>Saccharomycotina</taxon>
        <taxon>Pichiomycetes</taxon>
        <taxon>Debaryomycetaceae</taxon>
        <taxon>Candida/Lodderomyces clade</taxon>
        <taxon>Candida</taxon>
    </lineage>
</organism>
<dbReference type="RefSeq" id="XP_067548842.1">
    <property type="nucleotide sequence ID" value="XM_067690370.1"/>
</dbReference>
<proteinExistence type="predicted"/>
<dbReference type="Pfam" id="PF04938">
    <property type="entry name" value="SIP1"/>
    <property type="match status" value="1"/>
</dbReference>
<dbReference type="Gene3D" id="1.20.58.1070">
    <property type="match status" value="1"/>
</dbReference>
<gene>
    <name evidence="3" type="ORF">I9W82_001606</name>
</gene>
<dbReference type="EMBL" id="JAEOAQ010000002">
    <property type="protein sequence ID" value="KAG5419726.1"/>
    <property type="molecule type" value="Genomic_DNA"/>
</dbReference>
<dbReference type="InterPro" id="IPR035426">
    <property type="entry name" value="Gemin2/Brr1"/>
</dbReference>
<reference evidence="3 4" key="1">
    <citation type="submission" date="2020-12" db="EMBL/GenBank/DDBJ databases">
        <title>Effect of drift, selection, and recombination on the evolution of hybrid genomes in Candida yeast pathogens.</title>
        <authorList>
            <person name="Mixao V."/>
            <person name="Ksiezopolska E."/>
            <person name="Saus E."/>
            <person name="Boekhout T."/>
            <person name="Gacser A."/>
            <person name="Gabaldon T."/>
        </authorList>
    </citation>
    <scope>NUCLEOTIDE SEQUENCE [LARGE SCALE GENOMIC DNA]</scope>
    <source>
        <strain evidence="3 4">BP57</strain>
    </source>
</reference>
<evidence type="ECO:0000256" key="1">
    <source>
        <dbReference type="SAM" id="MobiDB-lite"/>
    </source>
</evidence>
<keyword evidence="2" id="KW-1133">Transmembrane helix</keyword>